<evidence type="ECO:0000256" key="1">
    <source>
        <dbReference type="SAM" id="MobiDB-lite"/>
    </source>
</evidence>
<dbReference type="Proteomes" id="UP000467130">
    <property type="component" value="Chromosome"/>
</dbReference>
<dbReference type="RefSeq" id="WP_163790631.1">
    <property type="nucleotide sequence ID" value="NZ_AP022587.1"/>
</dbReference>
<evidence type="ECO:0000313" key="2">
    <source>
        <dbReference type="EMBL" id="BBY22689.1"/>
    </source>
</evidence>
<keyword evidence="3" id="KW-1185">Reference proteome</keyword>
<dbReference type="AlphaFoldDB" id="A0A7I7Q8S4"/>
<organism evidence="2 3">
    <name type="scientific">Mycobacterium stomatepiae</name>
    <dbReference type="NCBI Taxonomy" id="470076"/>
    <lineage>
        <taxon>Bacteria</taxon>
        <taxon>Bacillati</taxon>
        <taxon>Actinomycetota</taxon>
        <taxon>Actinomycetes</taxon>
        <taxon>Mycobacteriales</taxon>
        <taxon>Mycobacteriaceae</taxon>
        <taxon>Mycobacterium</taxon>
        <taxon>Mycobacterium simiae complex</taxon>
    </lineage>
</organism>
<dbReference type="EMBL" id="AP022587">
    <property type="protein sequence ID" value="BBY22689.1"/>
    <property type="molecule type" value="Genomic_DNA"/>
</dbReference>
<proteinExistence type="predicted"/>
<feature type="compositionally biased region" description="Basic and acidic residues" evidence="1">
    <location>
        <begin position="30"/>
        <end position="46"/>
    </location>
</feature>
<protein>
    <recommendedName>
        <fullName evidence="4">Histone H1</fullName>
    </recommendedName>
</protein>
<dbReference type="KEGG" id="msto:MSTO_28940"/>
<evidence type="ECO:0000313" key="3">
    <source>
        <dbReference type="Proteomes" id="UP000467130"/>
    </source>
</evidence>
<evidence type="ECO:0008006" key="4">
    <source>
        <dbReference type="Google" id="ProtNLM"/>
    </source>
</evidence>
<feature type="region of interest" description="Disordered" evidence="1">
    <location>
        <begin position="21"/>
        <end position="81"/>
    </location>
</feature>
<accession>A0A7I7Q8S4</accession>
<gene>
    <name evidence="2" type="ORF">MSTO_28940</name>
</gene>
<reference evidence="2 3" key="1">
    <citation type="journal article" date="2019" name="Emerg. Microbes Infect.">
        <title>Comprehensive subspecies identification of 175 nontuberculous mycobacteria species based on 7547 genomic profiles.</title>
        <authorList>
            <person name="Matsumoto Y."/>
            <person name="Kinjo T."/>
            <person name="Motooka D."/>
            <person name="Nabeya D."/>
            <person name="Jung N."/>
            <person name="Uechi K."/>
            <person name="Horii T."/>
            <person name="Iida T."/>
            <person name="Fujita J."/>
            <person name="Nakamura S."/>
        </authorList>
    </citation>
    <scope>NUCLEOTIDE SEQUENCE [LARGE SCALE GENOMIC DNA]</scope>
    <source>
        <strain evidence="2 3">JCM 17783</strain>
    </source>
</reference>
<feature type="compositionally biased region" description="Basic and acidic residues" evidence="1">
    <location>
        <begin position="55"/>
        <end position="70"/>
    </location>
</feature>
<name>A0A7I7Q8S4_9MYCO</name>
<sequence>MPERSRKRPRDLNALAAAIVGEATGEDAEPEWHTDGNDPSAVERGRAGGLKGGKARADKLTPEQRSEIAKHAAAARWHSEA</sequence>